<sequence>MKSVASLGLPAIRQHVQRNAWNAPRIVYPSTVSIVARNYSSRPDLKSMQREDKAHGPVPGAEPAPETGGSRSTATTRVLVPSVALVLGFMGWWFFINPSRDHRKSIVNVGEDADNKLKGAKYRAAKQIENGERDPNSGELLPGVTPNKKGLIS</sequence>
<evidence type="ECO:0000313" key="1">
    <source>
        <dbReference type="EMBL" id="PWN51214.1"/>
    </source>
</evidence>
<gene>
    <name evidence="1" type="ORF">IE53DRAFT_386431</name>
</gene>
<dbReference type="Proteomes" id="UP000245626">
    <property type="component" value="Unassembled WGS sequence"/>
</dbReference>
<keyword evidence="2" id="KW-1185">Reference proteome</keyword>
<protein>
    <submittedName>
        <fullName evidence="1">Uncharacterized protein</fullName>
    </submittedName>
</protein>
<accession>A0ACD0NZI1</accession>
<name>A0ACD0NZI1_9BASI</name>
<evidence type="ECO:0000313" key="2">
    <source>
        <dbReference type="Proteomes" id="UP000245626"/>
    </source>
</evidence>
<proteinExistence type="predicted"/>
<dbReference type="EMBL" id="KZ819861">
    <property type="protein sequence ID" value="PWN51214.1"/>
    <property type="molecule type" value="Genomic_DNA"/>
</dbReference>
<organism evidence="1 2">
    <name type="scientific">Violaceomyces palustris</name>
    <dbReference type="NCBI Taxonomy" id="1673888"/>
    <lineage>
        <taxon>Eukaryota</taxon>
        <taxon>Fungi</taxon>
        <taxon>Dikarya</taxon>
        <taxon>Basidiomycota</taxon>
        <taxon>Ustilaginomycotina</taxon>
        <taxon>Ustilaginomycetes</taxon>
        <taxon>Violaceomycetales</taxon>
        <taxon>Violaceomycetaceae</taxon>
        <taxon>Violaceomyces</taxon>
    </lineage>
</organism>
<reference evidence="1 2" key="1">
    <citation type="journal article" date="2018" name="Mol. Biol. Evol.">
        <title>Broad Genomic Sampling Reveals a Smut Pathogenic Ancestry of the Fungal Clade Ustilaginomycotina.</title>
        <authorList>
            <person name="Kijpornyongpan T."/>
            <person name="Mondo S.J."/>
            <person name="Barry K."/>
            <person name="Sandor L."/>
            <person name="Lee J."/>
            <person name="Lipzen A."/>
            <person name="Pangilinan J."/>
            <person name="LaButti K."/>
            <person name="Hainaut M."/>
            <person name="Henrissat B."/>
            <person name="Grigoriev I.V."/>
            <person name="Spatafora J.W."/>
            <person name="Aime M.C."/>
        </authorList>
    </citation>
    <scope>NUCLEOTIDE SEQUENCE [LARGE SCALE GENOMIC DNA]</scope>
    <source>
        <strain evidence="1 2">SA 807</strain>
    </source>
</reference>